<dbReference type="GO" id="GO:0016787">
    <property type="term" value="F:hydrolase activity"/>
    <property type="evidence" value="ECO:0007669"/>
    <property type="project" value="UniProtKB-KW"/>
</dbReference>
<dbReference type="AlphaFoldDB" id="A0AA38T0X3"/>
<feature type="domain" description="Integrase catalytic" evidence="3">
    <location>
        <begin position="364"/>
        <end position="474"/>
    </location>
</feature>
<keyword evidence="2" id="KW-0378">Hydrolase</keyword>
<dbReference type="PROSITE" id="PS50994">
    <property type="entry name" value="INTEGRASE"/>
    <property type="match status" value="1"/>
</dbReference>
<reference evidence="4" key="1">
    <citation type="submission" date="2023-03" db="EMBL/GenBank/DDBJ databases">
        <title>Chromosome-scale reference genome and RAD-based genetic map of yellow starthistle (Centaurea solstitialis) reveal putative structural variation and QTLs associated with invader traits.</title>
        <authorList>
            <person name="Reatini B."/>
            <person name="Cang F.A."/>
            <person name="Jiang Q."/>
            <person name="Mckibben M.T.W."/>
            <person name="Barker M.S."/>
            <person name="Rieseberg L.H."/>
            <person name="Dlugosch K.M."/>
        </authorList>
    </citation>
    <scope>NUCLEOTIDE SEQUENCE</scope>
    <source>
        <strain evidence="4">CAN-66</strain>
        <tissue evidence="4">Leaf</tissue>
    </source>
</reference>
<keyword evidence="1" id="KW-0479">Metal-binding</keyword>
<protein>
    <recommendedName>
        <fullName evidence="3">Integrase catalytic domain-containing protein</fullName>
    </recommendedName>
</protein>
<dbReference type="EMBL" id="JARYMX010000005">
    <property type="protein sequence ID" value="KAJ9546416.1"/>
    <property type="molecule type" value="Genomic_DNA"/>
</dbReference>
<dbReference type="InterPro" id="IPR039537">
    <property type="entry name" value="Retrotran_Ty1/copia-like"/>
</dbReference>
<dbReference type="InterPro" id="IPR001584">
    <property type="entry name" value="Integrase_cat-core"/>
</dbReference>
<evidence type="ECO:0000313" key="4">
    <source>
        <dbReference type="EMBL" id="KAJ9546416.1"/>
    </source>
</evidence>
<evidence type="ECO:0000313" key="5">
    <source>
        <dbReference type="Proteomes" id="UP001172457"/>
    </source>
</evidence>
<keyword evidence="5" id="KW-1185">Reference proteome</keyword>
<dbReference type="GO" id="GO:0003676">
    <property type="term" value="F:nucleic acid binding"/>
    <property type="evidence" value="ECO:0007669"/>
    <property type="project" value="InterPro"/>
</dbReference>
<dbReference type="Pfam" id="PF07727">
    <property type="entry name" value="RVT_2"/>
    <property type="match status" value="1"/>
</dbReference>
<dbReference type="CDD" id="cd09272">
    <property type="entry name" value="RNase_HI_RT_Ty1"/>
    <property type="match status" value="1"/>
</dbReference>
<gene>
    <name evidence="4" type="ORF">OSB04_018959</name>
</gene>
<dbReference type="Pfam" id="PF00665">
    <property type="entry name" value="rve"/>
    <property type="match status" value="1"/>
</dbReference>
<dbReference type="InterPro" id="IPR013103">
    <property type="entry name" value="RVT_2"/>
</dbReference>
<dbReference type="GO" id="GO:0046872">
    <property type="term" value="F:metal ion binding"/>
    <property type="evidence" value="ECO:0007669"/>
    <property type="project" value="UniProtKB-KW"/>
</dbReference>
<evidence type="ECO:0000256" key="2">
    <source>
        <dbReference type="ARBA" id="ARBA00022801"/>
    </source>
</evidence>
<organism evidence="4 5">
    <name type="scientific">Centaurea solstitialis</name>
    <name type="common">yellow star-thistle</name>
    <dbReference type="NCBI Taxonomy" id="347529"/>
    <lineage>
        <taxon>Eukaryota</taxon>
        <taxon>Viridiplantae</taxon>
        <taxon>Streptophyta</taxon>
        <taxon>Embryophyta</taxon>
        <taxon>Tracheophyta</taxon>
        <taxon>Spermatophyta</taxon>
        <taxon>Magnoliopsida</taxon>
        <taxon>eudicotyledons</taxon>
        <taxon>Gunneridae</taxon>
        <taxon>Pentapetalae</taxon>
        <taxon>asterids</taxon>
        <taxon>campanulids</taxon>
        <taxon>Asterales</taxon>
        <taxon>Asteraceae</taxon>
        <taxon>Carduoideae</taxon>
        <taxon>Cardueae</taxon>
        <taxon>Centaureinae</taxon>
        <taxon>Centaurea</taxon>
    </lineage>
</organism>
<name>A0AA38T0X3_9ASTR</name>
<evidence type="ECO:0000256" key="1">
    <source>
        <dbReference type="ARBA" id="ARBA00022723"/>
    </source>
</evidence>
<dbReference type="GO" id="GO:0015074">
    <property type="term" value="P:DNA integration"/>
    <property type="evidence" value="ECO:0007669"/>
    <property type="project" value="InterPro"/>
</dbReference>
<dbReference type="Proteomes" id="UP001172457">
    <property type="component" value="Chromosome 5"/>
</dbReference>
<dbReference type="InterPro" id="IPR012337">
    <property type="entry name" value="RNaseH-like_sf"/>
</dbReference>
<comment type="caution">
    <text evidence="4">The sequence shown here is derived from an EMBL/GenBank/DDBJ whole genome shotgun (WGS) entry which is preliminary data.</text>
</comment>
<dbReference type="PANTHER" id="PTHR42648">
    <property type="entry name" value="TRANSPOSASE, PUTATIVE-RELATED"/>
    <property type="match status" value="1"/>
</dbReference>
<accession>A0AA38T0X3</accession>
<sequence length="851" mass="97493">MDRDDVNRKFLRSLGEEWTIYTILFRQNDNLEDKELDDLYNDLFEAEDGSVDTVLEAFLASHVKSSLINEDLKQINADDLEEMDIKWQMAMLTMRIKRFIKRIGRNNFGMKREDVVGFDKSKALVSQESLRFDWSDQAEEAVQNQALMAEVFEASSSQIPTELKSKLCLKPVLILLESTGITIKTCVIALRKKVRSELEKAKSDLEKFSKASTTMDAILNPKFDRKDLKEGVTEVDSKDSVKIEEEESVPKKQKEIPLENQIITNEKRGRPFVENHIGLGSLKTLTISSYVLGNQGRRRSIWHVDNGCSRHMKDTISHLEDFRRFDGGHVAFGDNPKVGKISGKGKFPKDKQHKTSHKSKEINTISSPLQLLHMDLFGPTNVMSIGKKSYCLVIVDDHSRFTWVFFLRTKDETTGLIKSFVTRIESQANLKVKVIRSNNGTKFKNVDLNNFCKEKGIDRQFSAPRTPQQNESLEVNDTNLGVNLSEEPLHLTRTPNNHPSTLFVLQNVWDLVDLPTRHKAIGTKWIFKNKKNERGIVIKNKAILIAQGYTQEEGIDYDDVFAPVARIEAIRLFLAFASFKKFKVYQMDVKSAFVYGTIDEEVYVCQPPGFEDPKFLDKVYKLKKAVYGDIIFGSTKDDMCKKFEELMHKKFKMSSMGELTFFLGLQVKKKENDAKPASTPMETHKQLTADVEGEDVDVHHCKSMIGSLMYLTASRPDIMFAGQPRLGLWYPHESPFDLLAYTDSDYGDPNLDRMSTHQEDNQMLDYGITFLNTPLFIDNNSAVSIVNNFVNHSKIKHIEIRYHFIRDCNEKKLIQVVKVHTDNQYADLFTKAFDVGRFTYLITSVGMINSE</sequence>
<dbReference type="Gene3D" id="3.30.420.10">
    <property type="entry name" value="Ribonuclease H-like superfamily/Ribonuclease H"/>
    <property type="match status" value="1"/>
</dbReference>
<dbReference type="SUPFAM" id="SSF53098">
    <property type="entry name" value="Ribonuclease H-like"/>
    <property type="match status" value="1"/>
</dbReference>
<dbReference type="PANTHER" id="PTHR42648:SF32">
    <property type="entry name" value="RIBONUCLEASE H-LIKE DOMAIN, GAG-PRE-INTEGRASE DOMAIN PROTEIN-RELATED"/>
    <property type="match status" value="1"/>
</dbReference>
<evidence type="ECO:0000259" key="3">
    <source>
        <dbReference type="PROSITE" id="PS50994"/>
    </source>
</evidence>
<dbReference type="InterPro" id="IPR036397">
    <property type="entry name" value="RNaseH_sf"/>
</dbReference>
<proteinExistence type="predicted"/>